<dbReference type="InterPro" id="IPR003675">
    <property type="entry name" value="Rce1/LyrA-like_dom"/>
</dbReference>
<feature type="transmembrane region" description="Helical" evidence="1">
    <location>
        <begin position="48"/>
        <end position="69"/>
    </location>
</feature>
<reference evidence="4" key="1">
    <citation type="submission" date="2017-04" db="EMBL/GenBank/DDBJ databases">
        <authorList>
            <person name="Varghese N."/>
            <person name="Submissions S."/>
        </authorList>
    </citation>
    <scope>NUCLEOTIDE SEQUENCE [LARGE SCALE GENOMIC DNA]</scope>
    <source>
        <strain evidence="4">VKM Ac-2510</strain>
    </source>
</reference>
<dbReference type="Pfam" id="PF02517">
    <property type="entry name" value="Rce1-like"/>
    <property type="match status" value="1"/>
</dbReference>
<feature type="transmembrane region" description="Helical" evidence="1">
    <location>
        <begin position="81"/>
        <end position="107"/>
    </location>
</feature>
<sequence length="240" mass="24902">MTDLGKRHATGTQQLSASVVALAIALVSMLALVSWLRTGPLFDPHVVLVASYLVVWLPFLAAVAFICFVRGTGSLAHDVGLRITLLDVVVGVGAGLLARAAVGIVEIAVTGRMIGLGVTFGETYYDVWWLFGTILAPVLIAPFVEEIFFRGLLQRAVLRVSSARLSPRVAASVSMIASAALFALLHLTQAASPTGALVLGLSSLILGLTAALIAGLTGRIGGAIAAHVVFNGSLVLTSFM</sequence>
<proteinExistence type="predicted"/>
<dbReference type="AlphaFoldDB" id="A0A1X7IMM2"/>
<dbReference type="GO" id="GO:0004175">
    <property type="term" value="F:endopeptidase activity"/>
    <property type="evidence" value="ECO:0007669"/>
    <property type="project" value="UniProtKB-ARBA"/>
</dbReference>
<keyword evidence="1" id="KW-0812">Transmembrane</keyword>
<dbReference type="RefSeq" id="WP_085482895.1">
    <property type="nucleotide sequence ID" value="NZ_FXAY01000001.1"/>
</dbReference>
<dbReference type="OrthoDB" id="254800at2"/>
<protein>
    <recommendedName>
        <fullName evidence="2">CAAX prenyl protease 2/Lysostaphin resistance protein A-like domain-containing protein</fullName>
    </recommendedName>
</protein>
<feature type="transmembrane region" description="Helical" evidence="1">
    <location>
        <begin position="169"/>
        <end position="188"/>
    </location>
</feature>
<keyword evidence="1" id="KW-1133">Transmembrane helix</keyword>
<gene>
    <name evidence="3" type="ORF">SAMN06296010_0673</name>
</gene>
<dbReference type="InterPro" id="IPR052710">
    <property type="entry name" value="CAAX_protease"/>
</dbReference>
<organism evidence="3 4">
    <name type="scientific">Agreia pratensis</name>
    <dbReference type="NCBI Taxonomy" id="150121"/>
    <lineage>
        <taxon>Bacteria</taxon>
        <taxon>Bacillati</taxon>
        <taxon>Actinomycetota</taxon>
        <taxon>Actinomycetes</taxon>
        <taxon>Micrococcales</taxon>
        <taxon>Microbacteriaceae</taxon>
        <taxon>Agreia</taxon>
    </lineage>
</organism>
<dbReference type="PANTHER" id="PTHR36435:SF1">
    <property type="entry name" value="CAAX AMINO TERMINAL PROTEASE FAMILY PROTEIN"/>
    <property type="match status" value="1"/>
</dbReference>
<keyword evidence="4" id="KW-1185">Reference proteome</keyword>
<dbReference type="PANTHER" id="PTHR36435">
    <property type="entry name" value="SLR1288 PROTEIN"/>
    <property type="match status" value="1"/>
</dbReference>
<dbReference type="GO" id="GO:0080120">
    <property type="term" value="P:CAAX-box protein maturation"/>
    <property type="evidence" value="ECO:0007669"/>
    <property type="project" value="UniProtKB-ARBA"/>
</dbReference>
<dbReference type="Proteomes" id="UP000193244">
    <property type="component" value="Unassembled WGS sequence"/>
</dbReference>
<evidence type="ECO:0000259" key="2">
    <source>
        <dbReference type="Pfam" id="PF02517"/>
    </source>
</evidence>
<accession>A0A1X7IMM2</accession>
<feature type="transmembrane region" description="Helical" evidence="1">
    <location>
        <begin position="194"/>
        <end position="213"/>
    </location>
</feature>
<evidence type="ECO:0000313" key="4">
    <source>
        <dbReference type="Proteomes" id="UP000193244"/>
    </source>
</evidence>
<keyword evidence="1" id="KW-0472">Membrane</keyword>
<evidence type="ECO:0000256" key="1">
    <source>
        <dbReference type="SAM" id="Phobius"/>
    </source>
</evidence>
<evidence type="ECO:0000313" key="3">
    <source>
        <dbReference type="EMBL" id="SMG16193.1"/>
    </source>
</evidence>
<feature type="transmembrane region" description="Helical" evidence="1">
    <location>
        <begin position="127"/>
        <end position="148"/>
    </location>
</feature>
<feature type="transmembrane region" description="Helical" evidence="1">
    <location>
        <begin position="15"/>
        <end position="36"/>
    </location>
</feature>
<dbReference type="STRING" id="150121.SAMN06296010_0673"/>
<dbReference type="EMBL" id="FXAY01000001">
    <property type="protein sequence ID" value="SMG16193.1"/>
    <property type="molecule type" value="Genomic_DNA"/>
</dbReference>
<name>A0A1X7IMM2_9MICO</name>
<feature type="domain" description="CAAX prenyl protease 2/Lysostaphin resistance protein A-like" evidence="2">
    <location>
        <begin position="128"/>
        <end position="232"/>
    </location>
</feature>